<evidence type="ECO:0000313" key="1">
    <source>
        <dbReference type="EMBL" id="CAJ2673729.1"/>
    </source>
</evidence>
<sequence>MSSITTICHRYIWPRLKQHLVHLKLYGKRVEELKVGIRNLKKARDEVNQKVEEEDNRYGKKISTEVEDWIEKVNAIITECEKFNEEEEDHQLAVFDFFESGYCPKYGIRYRRSRRAFDITKRVNGLLQTAKHETFSHWLGPPSMGAFFQTVDFESFSSRDATVKKIKEALKIPNARTVGIHGLSGVGKTTLVKEIAREALDVSEADKMFDVVVMANVTRNPDIRKVQGQIADMLGMKLDEESEIARAARIRKRLMNEKGSTLIILDDIWAKLDLNMLGIPLESDYDYGDHQYSNSLTKTVKGTLNKNANEGSTTAEHCMTNTREEDEEETTEDANTVVDHSETESKENSSAISMEKSTKLAASTSSSVKKKKTLSNYKGCKVLLISESKRVLSSQMEGKVESIYFVDVLKEKETEAFFKKMAGVSDGNSEFEKLATQIASKCYGLPMSIVATARALQNQSRSVWEDVHRQLERGKLTRAYEFSTRLSYDLLEDEELKFAFLLCARMGPDALVMDLVRYCIGLGFLQGIYTVKEARDRVYTLVGKLKASGLLSDSYSIERFTMQDIVRSAALSIASKENNVFAMSKGKIDEWPDRLERYAAISLHHCHIIEGFPQRINCPRLKVFHIDNNDLHLEIPKNFFKRMKELRVLILSGIRISPLDSSIESLTELKMLSLEQCIIDNESSVIDNELSVIGKLTKLRVLSFSGSDIEKLPVELKELKKLQIFDISNCSKLREIPPNIISCFISLEELYMRNTFIHWEVKEQTSESKHASLSELMHLDQLTTLDIQIPYAVHLPKNLFFDELYNYKIVIGDLSAISDIVFKIPEKYETSKFLAIQLKDGFDIHSLRGIKMLFERVEHLFLGDLNGVIDIFYRLNLNGFPYLKHLLVVNNSNIQSLIKPKERPHPEKVFPKLESLYLDNLENLDKVCSCKLSTPSFGKLKVIKINRCSKLQTIFLAALVNHLTLLETIEVSRCDGLKEIVEVETQSNTEDIEVEFPELRSLVLHSLSDKFIGFYPEDPRTTKSLFNEKVVVSKLQRLELSSIQVDEIWSDQSSQMSCFRNLTHLDVNGCGNLKYLISFPMAKSLINLQSLFISECQKMTTIFPKGKGTLANIKDNIFSKLKSIKLRNMKSLTEIWNSEPPLNSFHKLNTLIIEECDKLVNVIPCYMEGIFQSLCNLRVTNCKSMKAVFELDARNGKDGDASNLQDVYLETLPKLEQVLKWSKDQNGILKLNNLQKMWVHDCENLENIFPVSVAMCLDNLEYLVIWDCFELREIVAKGDGSYINKNNPDPSFEFPKLTTIKFSKLPRLACFYPGDYELSCPVLNELSIELCDRLEPFRKELTNAQRRPTLFSGKVINKLKSMHIESWHAQSSSSYMGEGNHRQDNLEELCLSRLINPEILYSFLYSNPNIKTLSLVNCSFTDIVPLKIPPETENLGVVPNLKSLKLTDLPNLEMIGFERDIILQRIEFFSLKNCPSLVNIMPSSASFTHLTDLEVVNCDSVETLMPLSAAKRLVQLYRMKVVKCKSMVEIVGNKEENAGEHDIVFRKLYVLELVSLKNLNCFSKSCAFWFPSLEKLVVSGCPKMKSFSKEVKSTPFLQKIFVVHEKEKKIWCWKDDLNKTIQEIFEEKKFFEGMDEMSLSEHDDLQKVWYCGHGDMKSWFGSLKTLKLENCESLSFAIPAKILPHLKSLKELEVRNCNKVTAIFEKSDILETPFQLKNLTLEMLSELVNVWDKNCKGNLIFQNLQQVYVRNCENLKTLFPAALARNLKKLEKLKIDSCKNLLEIIEKETDKAEKFVFPCLTWLDLYGLPKLTYFYPGIFTVECPELHKLLVLDCPKLELFHTTHPQGDRQPLFSDLKVIPILEELAVDLEHTLVLKSRLQQLTVTEDLKFLKKVSIFFDMNDNNEPTFSIDILEKAPNLQDLSIEWCDSLKIFLTQNSTISEQWIPGQLKILTLNRVSRLQYISLENSWLETVCKNLHKLSVSNCPHLTKLFHSPSAISLSSSAISLSPAISLFNLKELYISKCQELEYLFTSSIAKLLTHLEEITVKECHKIKEIVAKVQDVPPRQEIKFEWLYCINLDSLSSLECFYSGDDILKLPSLTQVDIWQCPKMEKFCQGDINVKSLRGIQASSDSNDELFVHDDLNASVKSAILLQMLSKGMDEISFSKHPELQDAWHKGLSSQNNWFYTLRTLKLDNCDFKQYAISSNILLCLKNLKELEVRNCNKVKVIFDMNDTNNMETSQLNNLTLEGLSELTSVWENNCQGILVFQNLQRVSVSSCKSIQALLPATLARKLTVLEKLEIKSCDKLQVIVAKEEDGTADVTKKFMFPRLRSFYLYYLPELASFYPEMFTVECPRLNNLFVMDCPKLELFHSAHHEDVGKSSNTSINRQPLFSDSKAISILESLLLNQKHILGLRLGQPRESLKHLNRIHLCFHSDENENEKPTFPCEIFDIAPNLQEMMLECCDRLDIFLTPNPIFSEHELIGHLKILELNRVSKLKFIGSRDSSWLNKVCEELQKLIIQICPDLTTLLDSESAVSFSNLKELYITECHALEYLFTSSTTKKLIHLEKITVKKCRSMKTVVAKDEDEEAPQGVEFKLLCCINLISLSILDCFYPGNDILQLPSLAQVHIWRCPKMEVFSHGEIYANSFRGIQVSPNLKSESIFFFKDLNSSTKMLNEIQIRVDHTLSKGQNMQKLMQHYMQGIIKGKLLSFVGTSNTRVQTLALSLDEKPVCSTILDMGRLPIFKKLGSNIFKPKRTRFSSNKRVDIEKRVLK</sequence>
<protein>
    <submittedName>
        <fullName evidence="1">Uncharacterized protein</fullName>
    </submittedName>
</protein>
<comment type="caution">
    <text evidence="1">The sequence shown here is derived from an EMBL/GenBank/DDBJ whole genome shotgun (WGS) entry which is preliminary data.</text>
</comment>
<organism evidence="1 2">
    <name type="scientific">Trifolium pratense</name>
    <name type="common">Red clover</name>
    <dbReference type="NCBI Taxonomy" id="57577"/>
    <lineage>
        <taxon>Eukaryota</taxon>
        <taxon>Viridiplantae</taxon>
        <taxon>Streptophyta</taxon>
        <taxon>Embryophyta</taxon>
        <taxon>Tracheophyta</taxon>
        <taxon>Spermatophyta</taxon>
        <taxon>Magnoliopsida</taxon>
        <taxon>eudicotyledons</taxon>
        <taxon>Gunneridae</taxon>
        <taxon>Pentapetalae</taxon>
        <taxon>rosids</taxon>
        <taxon>fabids</taxon>
        <taxon>Fabales</taxon>
        <taxon>Fabaceae</taxon>
        <taxon>Papilionoideae</taxon>
        <taxon>50 kb inversion clade</taxon>
        <taxon>NPAAA clade</taxon>
        <taxon>Hologalegina</taxon>
        <taxon>IRL clade</taxon>
        <taxon>Trifolieae</taxon>
        <taxon>Trifolium</taxon>
    </lineage>
</organism>
<reference evidence="1" key="1">
    <citation type="submission" date="2023-10" db="EMBL/GenBank/DDBJ databases">
        <authorList>
            <person name="Rodriguez Cubillos JULIANA M."/>
            <person name="De Vega J."/>
        </authorList>
    </citation>
    <scope>NUCLEOTIDE SEQUENCE</scope>
</reference>
<keyword evidence="2" id="KW-1185">Reference proteome</keyword>
<evidence type="ECO:0000313" key="2">
    <source>
        <dbReference type="Proteomes" id="UP001177021"/>
    </source>
</evidence>
<dbReference type="Proteomes" id="UP001177021">
    <property type="component" value="Unassembled WGS sequence"/>
</dbReference>
<accession>A0ACB0LVX8</accession>
<name>A0ACB0LVX8_TRIPR</name>
<dbReference type="EMBL" id="CASHSV030000716">
    <property type="protein sequence ID" value="CAJ2673729.1"/>
    <property type="molecule type" value="Genomic_DNA"/>
</dbReference>
<gene>
    <name evidence="1" type="ORF">MILVUS5_LOCUS37152</name>
</gene>
<proteinExistence type="predicted"/>